<feature type="coiled-coil region" evidence="1">
    <location>
        <begin position="212"/>
        <end position="239"/>
    </location>
</feature>
<evidence type="ECO:0000313" key="2">
    <source>
        <dbReference type="EMBL" id="KAJ7665641.1"/>
    </source>
</evidence>
<dbReference type="EMBL" id="JARKIE010000214">
    <property type="protein sequence ID" value="KAJ7665641.1"/>
    <property type="molecule type" value="Genomic_DNA"/>
</dbReference>
<sequence length="264" mass="30529">MYSLVVAFEDEIFEDIQTPEDFFFPRHPCTQVHKLRIKQSACTQLVFCKEVFDSKKWVTSETLAMPAHFVSVFYRKLSLFWFHCLDHVLLFSSLLSHQHGRNVDRRGTHHDNGSKAWHGSKAYQSRLLAIDLGAILAEWHEIDEEKRLMMKSISGMSKDRDPNTPISLNAFEMNELYSDEGLVELRENKAKLLRRLTVEITELKCLNPEDPVTAAQEAIIRAEEVIRATRAETRDIEREHAAVVSRETYTLIAATRLEYFNTAS</sequence>
<keyword evidence="3" id="KW-1185">Reference proteome</keyword>
<protein>
    <submittedName>
        <fullName evidence="2">Uncharacterized protein</fullName>
    </submittedName>
</protein>
<evidence type="ECO:0000256" key="1">
    <source>
        <dbReference type="SAM" id="Coils"/>
    </source>
</evidence>
<evidence type="ECO:0000313" key="3">
    <source>
        <dbReference type="Proteomes" id="UP001221757"/>
    </source>
</evidence>
<accession>A0AAD7CV69</accession>
<proteinExistence type="predicted"/>
<gene>
    <name evidence="2" type="ORF">B0H17DRAFT_1143314</name>
</gene>
<name>A0AAD7CV69_MYCRO</name>
<organism evidence="2 3">
    <name type="scientific">Mycena rosella</name>
    <name type="common">Pink bonnet</name>
    <name type="synonym">Agaricus rosellus</name>
    <dbReference type="NCBI Taxonomy" id="1033263"/>
    <lineage>
        <taxon>Eukaryota</taxon>
        <taxon>Fungi</taxon>
        <taxon>Dikarya</taxon>
        <taxon>Basidiomycota</taxon>
        <taxon>Agaricomycotina</taxon>
        <taxon>Agaricomycetes</taxon>
        <taxon>Agaricomycetidae</taxon>
        <taxon>Agaricales</taxon>
        <taxon>Marasmiineae</taxon>
        <taxon>Mycenaceae</taxon>
        <taxon>Mycena</taxon>
    </lineage>
</organism>
<dbReference type="Proteomes" id="UP001221757">
    <property type="component" value="Unassembled WGS sequence"/>
</dbReference>
<comment type="caution">
    <text evidence="2">The sequence shown here is derived from an EMBL/GenBank/DDBJ whole genome shotgun (WGS) entry which is preliminary data.</text>
</comment>
<reference evidence="2" key="1">
    <citation type="submission" date="2023-03" db="EMBL/GenBank/DDBJ databases">
        <title>Massive genome expansion in bonnet fungi (Mycena s.s.) driven by repeated elements and novel gene families across ecological guilds.</title>
        <authorList>
            <consortium name="Lawrence Berkeley National Laboratory"/>
            <person name="Harder C.B."/>
            <person name="Miyauchi S."/>
            <person name="Viragh M."/>
            <person name="Kuo A."/>
            <person name="Thoen E."/>
            <person name="Andreopoulos B."/>
            <person name="Lu D."/>
            <person name="Skrede I."/>
            <person name="Drula E."/>
            <person name="Henrissat B."/>
            <person name="Morin E."/>
            <person name="Kohler A."/>
            <person name="Barry K."/>
            <person name="LaButti K."/>
            <person name="Morin E."/>
            <person name="Salamov A."/>
            <person name="Lipzen A."/>
            <person name="Mereny Z."/>
            <person name="Hegedus B."/>
            <person name="Baldrian P."/>
            <person name="Stursova M."/>
            <person name="Weitz H."/>
            <person name="Taylor A."/>
            <person name="Grigoriev I.V."/>
            <person name="Nagy L.G."/>
            <person name="Martin F."/>
            <person name="Kauserud H."/>
        </authorList>
    </citation>
    <scope>NUCLEOTIDE SEQUENCE</scope>
    <source>
        <strain evidence="2">CBHHK067</strain>
    </source>
</reference>
<dbReference type="AlphaFoldDB" id="A0AAD7CV69"/>
<keyword evidence="1" id="KW-0175">Coiled coil</keyword>